<evidence type="ECO:0000256" key="1">
    <source>
        <dbReference type="SAM" id="Phobius"/>
    </source>
</evidence>
<organism evidence="2">
    <name type="scientific">Salix viminalis</name>
    <name type="common">Common osier</name>
    <name type="synonym">Basket willow</name>
    <dbReference type="NCBI Taxonomy" id="40686"/>
    <lineage>
        <taxon>Eukaryota</taxon>
        <taxon>Viridiplantae</taxon>
        <taxon>Streptophyta</taxon>
        <taxon>Embryophyta</taxon>
        <taxon>Tracheophyta</taxon>
        <taxon>Spermatophyta</taxon>
        <taxon>Magnoliopsida</taxon>
        <taxon>eudicotyledons</taxon>
        <taxon>Gunneridae</taxon>
        <taxon>Pentapetalae</taxon>
        <taxon>rosids</taxon>
        <taxon>fabids</taxon>
        <taxon>Malpighiales</taxon>
        <taxon>Salicaceae</taxon>
        <taxon>Saliceae</taxon>
        <taxon>Salix</taxon>
    </lineage>
</organism>
<sequence>MIERLEKSEVLWGYIAFAFFLTLIITKNFKIKDSTSTIHVGTDMVSEGVFRSNESEKSLCMLDPDLVYK</sequence>
<reference evidence="2" key="1">
    <citation type="submission" date="2019-03" db="EMBL/GenBank/DDBJ databases">
        <authorList>
            <person name="Mank J."/>
            <person name="Almeida P."/>
        </authorList>
    </citation>
    <scope>NUCLEOTIDE SEQUENCE</scope>
    <source>
        <strain evidence="2">78183</strain>
    </source>
</reference>
<protein>
    <submittedName>
        <fullName evidence="2">Uncharacterized protein</fullName>
    </submittedName>
</protein>
<keyword evidence="1" id="KW-0472">Membrane</keyword>
<feature type="transmembrane region" description="Helical" evidence="1">
    <location>
        <begin position="12"/>
        <end position="29"/>
    </location>
</feature>
<keyword evidence="1" id="KW-1133">Transmembrane helix</keyword>
<accession>A0A6N2NCG6</accession>
<gene>
    <name evidence="2" type="ORF">SVIM_LOCUS439510</name>
</gene>
<name>A0A6N2NCG6_SALVM</name>
<evidence type="ECO:0000313" key="2">
    <source>
        <dbReference type="EMBL" id="VFU59642.1"/>
    </source>
</evidence>
<proteinExistence type="predicted"/>
<dbReference type="EMBL" id="CAADRP010002040">
    <property type="protein sequence ID" value="VFU59642.1"/>
    <property type="molecule type" value="Genomic_DNA"/>
</dbReference>
<keyword evidence="1" id="KW-0812">Transmembrane</keyword>
<dbReference type="AlphaFoldDB" id="A0A6N2NCG6"/>